<organism evidence="2 3">
    <name type="scientific">Candidatus Segetimicrobium genomatis</name>
    <dbReference type="NCBI Taxonomy" id="2569760"/>
    <lineage>
        <taxon>Bacteria</taxon>
        <taxon>Bacillati</taxon>
        <taxon>Candidatus Sysuimicrobiota</taxon>
        <taxon>Candidatus Sysuimicrobiia</taxon>
        <taxon>Candidatus Sysuimicrobiales</taxon>
        <taxon>Candidatus Segetimicrobiaceae</taxon>
        <taxon>Candidatus Segetimicrobium</taxon>
    </lineage>
</organism>
<protein>
    <submittedName>
        <fullName evidence="2">AsmA family protein</fullName>
    </submittedName>
</protein>
<dbReference type="Pfam" id="PF05170">
    <property type="entry name" value="AsmA"/>
    <property type="match status" value="2"/>
</dbReference>
<sequence>MVRPWYRSTRVRLGGTILGLGVIVALAIPSLIPVDRFRPLLARLIEAGTGRRVQIDALRLHLLPTVHLQAVNIRLENPPGFPQGDAISVKSVDLGVVPRALLSRRLEVTYIAIGGMRVNLLRDPAGRTNFDLSAPARSAPAETSAAAARGTPVLTIDRVGGVTVTNVEITSSSSDARLGQAPPSFTLSGLNARIGSIDLNAPDWPKRLDVVIDLRRARLTTASLAKPVQFQTGELVVKDGAGRGTFSASLDNMRAEVTAAMASLDPLSMTFTVAIPELDLNKLQSLMVSSPSSRRAEAISAASSSAGRQALPVLHRLLGRGGVKIDRFIFSPLEVTRMSSRLSVYTNTVEVDSYAISAYGGTVQGAATLDYSAPGLPAAATAEVSGVNLGRLVSTLPPQAQKITGKLDTVLRLATALGRDPMAALTGGGTFAVRNGSFPGLDLKSNLAQIAKALQLNVPTDDTRFSYFGGDLRIAQERLYSDALRLDAEGLEGTSRGSLGFNKTLDYTGTVGLTSLAPGASPPEGLSPSVGQMLSNILQGATGTVGVRVPFSLRGTVDDPKFSLAGTPQLIRDQSTPQQPLAKPQQPALLSTPQDLFKFFQ</sequence>
<feature type="domain" description="AsmA" evidence="1">
    <location>
        <begin position="20"/>
        <end position="143"/>
    </location>
</feature>
<dbReference type="InterPro" id="IPR007844">
    <property type="entry name" value="AsmA"/>
</dbReference>
<evidence type="ECO:0000313" key="2">
    <source>
        <dbReference type="EMBL" id="TMI88781.1"/>
    </source>
</evidence>
<accession>A0A537JZ47</accession>
<dbReference type="Proteomes" id="UP000318509">
    <property type="component" value="Unassembled WGS sequence"/>
</dbReference>
<dbReference type="EMBL" id="VBAK01000135">
    <property type="protein sequence ID" value="TMI88781.1"/>
    <property type="molecule type" value="Genomic_DNA"/>
</dbReference>
<gene>
    <name evidence="2" type="ORF">E6H00_11560</name>
</gene>
<feature type="domain" description="AsmA" evidence="1">
    <location>
        <begin position="270"/>
        <end position="476"/>
    </location>
</feature>
<dbReference type="GO" id="GO:0090313">
    <property type="term" value="P:regulation of protein targeting to membrane"/>
    <property type="evidence" value="ECO:0007669"/>
    <property type="project" value="TreeGrafter"/>
</dbReference>
<dbReference type="PANTHER" id="PTHR30441">
    <property type="entry name" value="DUF748 DOMAIN-CONTAINING PROTEIN"/>
    <property type="match status" value="1"/>
</dbReference>
<proteinExistence type="predicted"/>
<evidence type="ECO:0000313" key="3">
    <source>
        <dbReference type="Proteomes" id="UP000318509"/>
    </source>
</evidence>
<dbReference type="GO" id="GO:0005886">
    <property type="term" value="C:plasma membrane"/>
    <property type="evidence" value="ECO:0007669"/>
    <property type="project" value="TreeGrafter"/>
</dbReference>
<name>A0A537JZ47_9BACT</name>
<dbReference type="AlphaFoldDB" id="A0A537JZ47"/>
<dbReference type="PANTHER" id="PTHR30441:SF8">
    <property type="entry name" value="DUF748 DOMAIN-CONTAINING PROTEIN"/>
    <property type="match status" value="1"/>
</dbReference>
<reference evidence="2 3" key="1">
    <citation type="journal article" date="2019" name="Nat. Microbiol.">
        <title>Mediterranean grassland soil C-N compound turnover is dependent on rainfall and depth, and is mediated by genomically divergent microorganisms.</title>
        <authorList>
            <person name="Diamond S."/>
            <person name="Andeer P.F."/>
            <person name="Li Z."/>
            <person name="Crits-Christoph A."/>
            <person name="Burstein D."/>
            <person name="Anantharaman K."/>
            <person name="Lane K.R."/>
            <person name="Thomas B.C."/>
            <person name="Pan C."/>
            <person name="Northen T.R."/>
            <person name="Banfield J.F."/>
        </authorList>
    </citation>
    <scope>NUCLEOTIDE SEQUENCE [LARGE SCALE GENOMIC DNA]</scope>
    <source>
        <strain evidence="2">NP_3</strain>
    </source>
</reference>
<evidence type="ECO:0000259" key="1">
    <source>
        <dbReference type="Pfam" id="PF05170"/>
    </source>
</evidence>
<dbReference type="InterPro" id="IPR052894">
    <property type="entry name" value="AsmA-related"/>
</dbReference>
<comment type="caution">
    <text evidence="2">The sequence shown here is derived from an EMBL/GenBank/DDBJ whole genome shotgun (WGS) entry which is preliminary data.</text>
</comment>